<dbReference type="Gene3D" id="3.40.50.300">
    <property type="entry name" value="P-loop containing nucleotide triphosphate hydrolases"/>
    <property type="match status" value="1"/>
</dbReference>
<dbReference type="Pfam" id="PF13614">
    <property type="entry name" value="AAA_31"/>
    <property type="match status" value="1"/>
</dbReference>
<organism evidence="2 3">
    <name type="scientific">Desulfosudis oleivorans (strain DSM 6200 / JCM 39069 / Hxd3)</name>
    <name type="common">Desulfococcus oleovorans</name>
    <dbReference type="NCBI Taxonomy" id="96561"/>
    <lineage>
        <taxon>Bacteria</taxon>
        <taxon>Pseudomonadati</taxon>
        <taxon>Thermodesulfobacteriota</taxon>
        <taxon>Desulfobacteria</taxon>
        <taxon>Desulfobacterales</taxon>
        <taxon>Desulfosudaceae</taxon>
        <taxon>Desulfosudis</taxon>
    </lineage>
</organism>
<name>A8ZZY0_DESOH</name>
<evidence type="ECO:0000313" key="2">
    <source>
        <dbReference type="EMBL" id="ABW67380.1"/>
    </source>
</evidence>
<dbReference type="eggNOG" id="COG1192">
    <property type="taxonomic scope" value="Bacteria"/>
</dbReference>
<dbReference type="PANTHER" id="PTHR13696:SF99">
    <property type="entry name" value="COBYRINIC ACID AC-DIAMIDE SYNTHASE"/>
    <property type="match status" value="1"/>
</dbReference>
<protein>
    <submittedName>
        <fullName evidence="2">Cobyrinic acid ac-diamide synthase</fullName>
    </submittedName>
</protein>
<gene>
    <name evidence="2" type="ordered locus">Dole_1576</name>
</gene>
<dbReference type="InterPro" id="IPR025669">
    <property type="entry name" value="AAA_dom"/>
</dbReference>
<dbReference type="PANTHER" id="PTHR13696">
    <property type="entry name" value="P-LOOP CONTAINING NUCLEOSIDE TRIPHOSPHATE HYDROLASE"/>
    <property type="match status" value="1"/>
</dbReference>
<keyword evidence="3" id="KW-1185">Reference proteome</keyword>
<evidence type="ECO:0000313" key="3">
    <source>
        <dbReference type="Proteomes" id="UP000008561"/>
    </source>
</evidence>
<proteinExistence type="predicted"/>
<dbReference type="AlphaFoldDB" id="A8ZZY0"/>
<reference evidence="2 3" key="1">
    <citation type="submission" date="2007-10" db="EMBL/GenBank/DDBJ databases">
        <title>Complete sequence of Desulfococcus oleovorans Hxd3.</title>
        <authorList>
            <consortium name="US DOE Joint Genome Institute"/>
            <person name="Copeland A."/>
            <person name="Lucas S."/>
            <person name="Lapidus A."/>
            <person name="Barry K."/>
            <person name="Glavina del Rio T."/>
            <person name="Dalin E."/>
            <person name="Tice H."/>
            <person name="Pitluck S."/>
            <person name="Kiss H."/>
            <person name="Brettin T."/>
            <person name="Bruce D."/>
            <person name="Detter J.C."/>
            <person name="Han C."/>
            <person name="Schmutz J."/>
            <person name="Larimer F."/>
            <person name="Land M."/>
            <person name="Hauser L."/>
            <person name="Kyrpides N."/>
            <person name="Kim E."/>
            <person name="Wawrik B."/>
            <person name="Richardson P."/>
        </authorList>
    </citation>
    <scope>NUCLEOTIDE SEQUENCE [LARGE SCALE GENOMIC DNA]</scope>
    <source>
        <strain evidence="3">DSM 6200 / JCM 39069 / Hxd3</strain>
    </source>
</reference>
<dbReference type="Proteomes" id="UP000008561">
    <property type="component" value="Chromosome"/>
</dbReference>
<dbReference type="InterPro" id="IPR050678">
    <property type="entry name" value="DNA_Partitioning_ATPase"/>
</dbReference>
<evidence type="ECO:0000259" key="1">
    <source>
        <dbReference type="Pfam" id="PF13614"/>
    </source>
</evidence>
<dbReference type="HOGENOM" id="CLU_037612_1_4_7"/>
<dbReference type="InterPro" id="IPR027417">
    <property type="entry name" value="P-loop_NTPase"/>
</dbReference>
<dbReference type="FunFam" id="3.40.50.300:FF:000285">
    <property type="entry name" value="Sporulation initiation inhibitor Soj"/>
    <property type="match status" value="1"/>
</dbReference>
<dbReference type="STRING" id="96561.Dole_1576"/>
<dbReference type="SUPFAM" id="SSF52540">
    <property type="entry name" value="P-loop containing nucleoside triphosphate hydrolases"/>
    <property type="match status" value="1"/>
</dbReference>
<feature type="domain" description="AAA" evidence="1">
    <location>
        <begin position="3"/>
        <end position="179"/>
    </location>
</feature>
<dbReference type="CDD" id="cd02042">
    <property type="entry name" value="ParAB_family"/>
    <property type="match status" value="1"/>
</dbReference>
<dbReference type="EMBL" id="CP000859">
    <property type="protein sequence ID" value="ABW67380.1"/>
    <property type="molecule type" value="Genomic_DNA"/>
</dbReference>
<dbReference type="RefSeq" id="WP_012174996.1">
    <property type="nucleotide sequence ID" value="NC_009943.1"/>
</dbReference>
<dbReference type="KEGG" id="dol:Dole_1576"/>
<sequence length="257" mass="28085">MSRVIAIANEKGGVGKTAMAINLGAALSQENKRVLVVDMDPQHNATIGLGVQVDDETLSVYDLIVETEDVSAGDTIVQTQWENLDLLPSHPDLAGAEVEIIDTPGRERKLAQALAGVEDAYDFVLVDTPPSLSLLTVNVFAYVREVIIPCQMHPYSYAALESLFDTLDIIREGINSDLSVTAIVPTFYDKRTGLSEMIREKLLKDGRYSDFVSQAVIRTNTAVAYSTEAGKPVVFASRRSYGAWDYTRLAEELLAGQ</sequence>
<accession>A8ZZY0</accession>